<reference evidence="1" key="1">
    <citation type="journal article" date="2014" name="Int. J. Syst. Evol. Microbiol.">
        <title>Complete genome sequence of Corynebacterium casei LMG S-19264T (=DSM 44701T), isolated from a smear-ripened cheese.</title>
        <authorList>
            <consortium name="US DOE Joint Genome Institute (JGI-PGF)"/>
            <person name="Walter F."/>
            <person name="Albersmeier A."/>
            <person name="Kalinowski J."/>
            <person name="Ruckert C."/>
        </authorList>
    </citation>
    <scope>NUCLEOTIDE SEQUENCE</scope>
    <source>
        <strain evidence="1">JCM 13583</strain>
    </source>
</reference>
<organism evidence="1 2">
    <name type="scientific">Thermogymnomonas acidicola</name>
    <dbReference type="NCBI Taxonomy" id="399579"/>
    <lineage>
        <taxon>Archaea</taxon>
        <taxon>Methanobacteriati</taxon>
        <taxon>Thermoplasmatota</taxon>
        <taxon>Thermoplasmata</taxon>
        <taxon>Thermoplasmatales</taxon>
        <taxon>Thermogymnomonas</taxon>
    </lineage>
</organism>
<sequence>MVLEGIMCVEKAWYVGNGDYGYAIWLKVRGITHDRIKTIGKGRTRKMMKIVIR</sequence>
<dbReference type="Proteomes" id="UP000632195">
    <property type="component" value="Unassembled WGS sequence"/>
</dbReference>
<dbReference type="EMBL" id="BMNY01000001">
    <property type="protein sequence ID" value="GGM71189.1"/>
    <property type="molecule type" value="Genomic_DNA"/>
</dbReference>
<proteinExistence type="predicted"/>
<reference evidence="1" key="2">
    <citation type="submission" date="2022-09" db="EMBL/GenBank/DDBJ databases">
        <authorList>
            <person name="Sun Q."/>
            <person name="Ohkuma M."/>
        </authorList>
    </citation>
    <scope>NUCLEOTIDE SEQUENCE</scope>
    <source>
        <strain evidence="1">JCM 13583</strain>
    </source>
</reference>
<accession>A0AA37F9A4</accession>
<protein>
    <submittedName>
        <fullName evidence="1">Uncharacterized protein</fullName>
    </submittedName>
</protein>
<evidence type="ECO:0000313" key="2">
    <source>
        <dbReference type="Proteomes" id="UP000632195"/>
    </source>
</evidence>
<keyword evidence="2" id="KW-1185">Reference proteome</keyword>
<comment type="caution">
    <text evidence="1">The sequence shown here is derived from an EMBL/GenBank/DDBJ whole genome shotgun (WGS) entry which is preliminary data.</text>
</comment>
<name>A0AA37F9A4_9ARCH</name>
<evidence type="ECO:0000313" key="1">
    <source>
        <dbReference type="EMBL" id="GGM71189.1"/>
    </source>
</evidence>
<gene>
    <name evidence="1" type="ORF">GCM10007108_06580</name>
</gene>
<dbReference type="AlphaFoldDB" id="A0AA37F9A4"/>